<name>A0A4P9XZA8_9FUNG</name>
<protein>
    <recommendedName>
        <fullName evidence="5">Zinc finger PHD-type domain-containing protein</fullName>
    </recommendedName>
</protein>
<dbReference type="InterPro" id="IPR011011">
    <property type="entry name" value="Znf_FYVE_PHD"/>
</dbReference>
<organism evidence="3 4">
    <name type="scientific">Piptocephalis cylindrospora</name>
    <dbReference type="NCBI Taxonomy" id="1907219"/>
    <lineage>
        <taxon>Eukaryota</taxon>
        <taxon>Fungi</taxon>
        <taxon>Fungi incertae sedis</taxon>
        <taxon>Zoopagomycota</taxon>
        <taxon>Zoopagomycotina</taxon>
        <taxon>Zoopagomycetes</taxon>
        <taxon>Zoopagales</taxon>
        <taxon>Piptocephalidaceae</taxon>
        <taxon>Piptocephalis</taxon>
    </lineage>
</organism>
<feature type="coiled-coil region" evidence="1">
    <location>
        <begin position="259"/>
        <end position="286"/>
    </location>
</feature>
<sequence>MPIEDREVKLDPPSHTLSGRNRAGQGGEHKGRRRTGPMGPNKSWCAVCGRRFPPGGQMVRCRTCRRWVHGETEAKEAQPCSSPDQLYCLACQANGWAEWDEDGDGRTRRCGNAVWCHHGLALAPSHYCSEECGIQAAELRLDEEEEAKARGQSQSASPSTADVKDVDVLHALNDEESKRWALLQDEVEELTMQRREWEARSSILASSFQSIPSGQCGFPSALIHPLEEIPPLDASADTSLCQAIATRCLLHRRWPLVWEELLRKQRIDLEREEEMAEKEKSQVLLEARQRMDRAALLARDPQALASAGQTIRASPTHL</sequence>
<evidence type="ECO:0008006" key="5">
    <source>
        <dbReference type="Google" id="ProtNLM"/>
    </source>
</evidence>
<dbReference type="SUPFAM" id="SSF57903">
    <property type="entry name" value="FYVE/PHD zinc finger"/>
    <property type="match status" value="1"/>
</dbReference>
<evidence type="ECO:0000313" key="4">
    <source>
        <dbReference type="Proteomes" id="UP000267251"/>
    </source>
</evidence>
<dbReference type="Gene3D" id="3.30.40.10">
    <property type="entry name" value="Zinc/RING finger domain, C3HC4 (zinc finger)"/>
    <property type="match status" value="1"/>
</dbReference>
<gene>
    <name evidence="3" type="ORF">BJ684DRAFT_17672</name>
</gene>
<evidence type="ECO:0000256" key="1">
    <source>
        <dbReference type="SAM" id="Coils"/>
    </source>
</evidence>
<feature type="compositionally biased region" description="Polar residues" evidence="2">
    <location>
        <begin position="151"/>
        <end position="160"/>
    </location>
</feature>
<evidence type="ECO:0000256" key="2">
    <source>
        <dbReference type="SAM" id="MobiDB-lite"/>
    </source>
</evidence>
<evidence type="ECO:0000313" key="3">
    <source>
        <dbReference type="EMBL" id="RKP11765.1"/>
    </source>
</evidence>
<accession>A0A4P9XZA8</accession>
<dbReference type="CDD" id="cd15489">
    <property type="entry name" value="PHD_SF"/>
    <property type="match status" value="1"/>
</dbReference>
<keyword evidence="1" id="KW-0175">Coiled coil</keyword>
<dbReference type="EMBL" id="KZ988667">
    <property type="protein sequence ID" value="RKP11765.1"/>
    <property type="molecule type" value="Genomic_DNA"/>
</dbReference>
<feature type="compositionally biased region" description="Basic and acidic residues" evidence="2">
    <location>
        <begin position="1"/>
        <end position="12"/>
    </location>
</feature>
<dbReference type="InterPro" id="IPR013083">
    <property type="entry name" value="Znf_RING/FYVE/PHD"/>
</dbReference>
<proteinExistence type="predicted"/>
<feature type="region of interest" description="Disordered" evidence="2">
    <location>
        <begin position="144"/>
        <end position="163"/>
    </location>
</feature>
<feature type="region of interest" description="Disordered" evidence="2">
    <location>
        <begin position="1"/>
        <end position="39"/>
    </location>
</feature>
<keyword evidence="4" id="KW-1185">Reference proteome</keyword>
<dbReference type="Proteomes" id="UP000267251">
    <property type="component" value="Unassembled WGS sequence"/>
</dbReference>
<reference evidence="4" key="1">
    <citation type="journal article" date="2018" name="Nat. Microbiol.">
        <title>Leveraging single-cell genomics to expand the fungal tree of life.</title>
        <authorList>
            <person name="Ahrendt S.R."/>
            <person name="Quandt C.A."/>
            <person name="Ciobanu D."/>
            <person name="Clum A."/>
            <person name="Salamov A."/>
            <person name="Andreopoulos B."/>
            <person name="Cheng J.F."/>
            <person name="Woyke T."/>
            <person name="Pelin A."/>
            <person name="Henrissat B."/>
            <person name="Reynolds N.K."/>
            <person name="Benny G.L."/>
            <person name="Smith M.E."/>
            <person name="James T.Y."/>
            <person name="Grigoriev I.V."/>
        </authorList>
    </citation>
    <scope>NUCLEOTIDE SEQUENCE [LARGE SCALE GENOMIC DNA]</scope>
</reference>
<dbReference type="AlphaFoldDB" id="A0A4P9XZA8"/>
<dbReference type="OrthoDB" id="10395713at2759"/>